<keyword evidence="6" id="KW-0029">Amino-acid transport</keyword>
<accession>A0A0L8BK20</accession>
<feature type="transmembrane region" description="Helical" evidence="10">
    <location>
        <begin position="279"/>
        <end position="297"/>
    </location>
</feature>
<feature type="transmembrane region" description="Helical" evidence="10">
    <location>
        <begin position="6"/>
        <end position="32"/>
    </location>
</feature>
<sequence>MDIFILAQQLINGITLGTIYGLIAVGYTMVYGVIRMINFAHGDVYMVSAYVAAITLAVLASFGVQSVPFALISILVITCLITAVYGWAIERVAYRPLRGSTKLAPLISAIGISLMLQSYVQISQGARDQGVPILISGSFRFGNDTHFAQITYMQTVILFASLIAMGILTYVINYTRIGRECRATQQNIRFSAILGVNTDRIISTVFVIGAATAAVGGTLVTFNYGSFNFFIGFVMGIKAFTAAVLGGIGSLPGAVLGGVLLGLTEALFAGYVSTDYKDVFAFALLILLLFFRPHGLLGRPEIQKV</sequence>
<feature type="transmembrane region" description="Helical" evidence="10">
    <location>
        <begin position="69"/>
        <end position="89"/>
    </location>
</feature>
<name>A0A0L8BK20_ENSAD</name>
<feature type="transmembrane region" description="Helical" evidence="10">
    <location>
        <begin position="201"/>
        <end position="221"/>
    </location>
</feature>
<dbReference type="GO" id="GO:0005886">
    <property type="term" value="C:plasma membrane"/>
    <property type="evidence" value="ECO:0007669"/>
    <property type="project" value="UniProtKB-SubCell"/>
</dbReference>
<organism evidence="11 12">
    <name type="scientific">Ensifer adhaerens</name>
    <name type="common">Sinorhizobium morelense</name>
    <dbReference type="NCBI Taxonomy" id="106592"/>
    <lineage>
        <taxon>Bacteria</taxon>
        <taxon>Pseudomonadati</taxon>
        <taxon>Pseudomonadota</taxon>
        <taxon>Alphaproteobacteria</taxon>
        <taxon>Hyphomicrobiales</taxon>
        <taxon>Rhizobiaceae</taxon>
        <taxon>Sinorhizobium/Ensifer group</taxon>
        <taxon>Ensifer</taxon>
    </lineage>
</organism>
<dbReference type="PANTHER" id="PTHR11795">
    <property type="entry name" value="BRANCHED-CHAIN AMINO ACID TRANSPORT SYSTEM PERMEASE PROTEIN LIVH"/>
    <property type="match status" value="1"/>
</dbReference>
<protein>
    <submittedName>
        <fullName evidence="11">Branched-chain amino acid transporter permease subunit LivH</fullName>
    </submittedName>
</protein>
<dbReference type="EMBL" id="LGAP01000023">
    <property type="protein sequence ID" value="KOF15002.1"/>
    <property type="molecule type" value="Genomic_DNA"/>
</dbReference>
<dbReference type="AlphaFoldDB" id="A0A0L8BK20"/>
<evidence type="ECO:0000256" key="4">
    <source>
        <dbReference type="ARBA" id="ARBA00022519"/>
    </source>
</evidence>
<dbReference type="GO" id="GO:0015192">
    <property type="term" value="F:L-phenylalanine transmembrane transporter activity"/>
    <property type="evidence" value="ECO:0007669"/>
    <property type="project" value="TreeGrafter"/>
</dbReference>
<evidence type="ECO:0000256" key="9">
    <source>
        <dbReference type="ARBA" id="ARBA00037998"/>
    </source>
</evidence>
<comment type="subcellular location">
    <subcellularLocation>
        <location evidence="1">Cell membrane</location>
        <topology evidence="1">Multi-pass membrane protein</topology>
    </subcellularLocation>
</comment>
<dbReference type="GO" id="GO:0015808">
    <property type="term" value="P:L-alanine transport"/>
    <property type="evidence" value="ECO:0007669"/>
    <property type="project" value="TreeGrafter"/>
</dbReference>
<evidence type="ECO:0000256" key="6">
    <source>
        <dbReference type="ARBA" id="ARBA00022970"/>
    </source>
</evidence>
<comment type="caution">
    <text evidence="11">The sequence shown here is derived from an EMBL/GenBank/DDBJ whole genome shotgun (WGS) entry which is preliminary data.</text>
</comment>
<evidence type="ECO:0000313" key="12">
    <source>
        <dbReference type="Proteomes" id="UP000037425"/>
    </source>
</evidence>
<evidence type="ECO:0000256" key="7">
    <source>
        <dbReference type="ARBA" id="ARBA00022989"/>
    </source>
</evidence>
<keyword evidence="7 10" id="KW-1133">Transmembrane helix</keyword>
<keyword evidence="5 10" id="KW-0812">Transmembrane</keyword>
<keyword evidence="2" id="KW-0813">Transport</keyword>
<gene>
    <name evidence="11" type="ORF">AC244_25450</name>
</gene>
<dbReference type="PANTHER" id="PTHR11795:SF371">
    <property type="entry name" value="HIGH-AFFINITY BRANCHED-CHAIN AMINO ACID TRANSPORT SYSTEM PERMEASE PROTEIN LIVH"/>
    <property type="match status" value="1"/>
</dbReference>
<dbReference type="PATRIC" id="fig|106592.7.peg.3847"/>
<feature type="transmembrane region" description="Helical" evidence="10">
    <location>
        <begin position="44"/>
        <end position="63"/>
    </location>
</feature>
<comment type="similarity">
    <text evidence="9">Belongs to the binding-protein-dependent transport system permease family. LivHM subfamily.</text>
</comment>
<feature type="transmembrane region" description="Helical" evidence="10">
    <location>
        <begin position="150"/>
        <end position="172"/>
    </location>
</feature>
<evidence type="ECO:0000256" key="8">
    <source>
        <dbReference type="ARBA" id="ARBA00023136"/>
    </source>
</evidence>
<dbReference type="InterPro" id="IPR001851">
    <property type="entry name" value="ABC_transp_permease"/>
</dbReference>
<evidence type="ECO:0000256" key="1">
    <source>
        <dbReference type="ARBA" id="ARBA00004651"/>
    </source>
</evidence>
<evidence type="ECO:0000256" key="5">
    <source>
        <dbReference type="ARBA" id="ARBA00022692"/>
    </source>
</evidence>
<evidence type="ECO:0000256" key="10">
    <source>
        <dbReference type="SAM" id="Phobius"/>
    </source>
</evidence>
<evidence type="ECO:0000256" key="2">
    <source>
        <dbReference type="ARBA" id="ARBA00022448"/>
    </source>
</evidence>
<dbReference type="CDD" id="cd06582">
    <property type="entry name" value="TM_PBP1_LivH_like"/>
    <property type="match status" value="1"/>
</dbReference>
<evidence type="ECO:0000256" key="3">
    <source>
        <dbReference type="ARBA" id="ARBA00022475"/>
    </source>
</evidence>
<dbReference type="GO" id="GO:0015188">
    <property type="term" value="F:L-isoleucine transmembrane transporter activity"/>
    <property type="evidence" value="ECO:0007669"/>
    <property type="project" value="TreeGrafter"/>
</dbReference>
<evidence type="ECO:0000313" key="11">
    <source>
        <dbReference type="EMBL" id="KOF15002.1"/>
    </source>
</evidence>
<dbReference type="GO" id="GO:0042941">
    <property type="term" value="P:D-alanine transmembrane transport"/>
    <property type="evidence" value="ECO:0007669"/>
    <property type="project" value="TreeGrafter"/>
</dbReference>
<dbReference type="GO" id="GO:0005304">
    <property type="term" value="F:L-valine transmembrane transporter activity"/>
    <property type="evidence" value="ECO:0007669"/>
    <property type="project" value="TreeGrafter"/>
</dbReference>
<dbReference type="Proteomes" id="UP000037425">
    <property type="component" value="Unassembled WGS sequence"/>
</dbReference>
<dbReference type="GO" id="GO:1903806">
    <property type="term" value="P:L-isoleucine import across plasma membrane"/>
    <property type="evidence" value="ECO:0007669"/>
    <property type="project" value="TreeGrafter"/>
</dbReference>
<dbReference type="InterPro" id="IPR052157">
    <property type="entry name" value="BCAA_transport_permease"/>
</dbReference>
<reference evidence="12" key="1">
    <citation type="submission" date="2015-07" db="EMBL/GenBank/DDBJ databases">
        <title>Whole genome sequence of an Ensifer adhaerens strain isolated from a cave pool in the Wind Cave National Park.</title>
        <authorList>
            <person name="Eng W.W.H."/>
            <person name="Gan H.M."/>
            <person name="Barton H.A."/>
            <person name="Savka M.A."/>
        </authorList>
    </citation>
    <scope>NUCLEOTIDE SEQUENCE [LARGE SCALE GENOMIC DNA]</scope>
    <source>
        <strain evidence="12">SD006</strain>
    </source>
</reference>
<keyword evidence="3" id="KW-1003">Cell membrane</keyword>
<dbReference type="OrthoDB" id="9807115at2"/>
<dbReference type="GO" id="GO:0015190">
    <property type="term" value="F:L-leucine transmembrane transporter activity"/>
    <property type="evidence" value="ECO:0007669"/>
    <property type="project" value="TreeGrafter"/>
</dbReference>
<proteinExistence type="inferred from homology"/>
<keyword evidence="8 10" id="KW-0472">Membrane</keyword>
<dbReference type="RefSeq" id="WP_053251602.1">
    <property type="nucleotide sequence ID" value="NZ_LGAP01000023.1"/>
</dbReference>
<keyword evidence="4" id="KW-0997">Cell inner membrane</keyword>
<dbReference type="Pfam" id="PF02653">
    <property type="entry name" value="BPD_transp_2"/>
    <property type="match status" value="1"/>
</dbReference>